<evidence type="ECO:0000256" key="1">
    <source>
        <dbReference type="ARBA" id="ARBA00023015"/>
    </source>
</evidence>
<keyword evidence="2" id="KW-0238">DNA-binding</keyword>
<sequence>MPRFEFRGKHYNNPVELSLDIIGGKWKMPILWRLKDKPWRYSELKKSIGKITHKMLAQQLRELEEDGLISRKVFASVPPKVEYSITERGRSTIPIIESLRKWGEDFKEDKI</sequence>
<name>A0A832G0V3_9BACT</name>
<evidence type="ECO:0000256" key="2">
    <source>
        <dbReference type="ARBA" id="ARBA00023125"/>
    </source>
</evidence>
<accession>A0A832G0V3</accession>
<protein>
    <submittedName>
        <fullName evidence="5">Transcriptional regulator</fullName>
    </submittedName>
</protein>
<gene>
    <name evidence="5" type="ORF">ENS56_05285</name>
</gene>
<dbReference type="PANTHER" id="PTHR33204:SF29">
    <property type="entry name" value="TRANSCRIPTIONAL REGULATOR"/>
    <property type="match status" value="1"/>
</dbReference>
<evidence type="ECO:0000256" key="3">
    <source>
        <dbReference type="ARBA" id="ARBA00023163"/>
    </source>
</evidence>
<dbReference type="Gene3D" id="1.10.10.10">
    <property type="entry name" value="Winged helix-like DNA-binding domain superfamily/Winged helix DNA-binding domain"/>
    <property type="match status" value="1"/>
</dbReference>
<evidence type="ECO:0000259" key="4">
    <source>
        <dbReference type="PROSITE" id="PS51118"/>
    </source>
</evidence>
<dbReference type="InterPro" id="IPR036390">
    <property type="entry name" value="WH_DNA-bd_sf"/>
</dbReference>
<proteinExistence type="predicted"/>
<dbReference type="PANTHER" id="PTHR33204">
    <property type="entry name" value="TRANSCRIPTIONAL REGULATOR, MARR FAMILY"/>
    <property type="match status" value="1"/>
</dbReference>
<reference evidence="5" key="1">
    <citation type="journal article" date="2020" name="mSystems">
        <title>Genome- and Community-Level Interaction Insights into Carbon Utilization and Element Cycling Functions of Hydrothermarchaeota in Hydrothermal Sediment.</title>
        <authorList>
            <person name="Zhou Z."/>
            <person name="Liu Y."/>
            <person name="Xu W."/>
            <person name="Pan J."/>
            <person name="Luo Z.H."/>
            <person name="Li M."/>
        </authorList>
    </citation>
    <scope>NUCLEOTIDE SEQUENCE [LARGE SCALE GENOMIC DNA]</scope>
    <source>
        <strain evidence="5">SpSt-500</strain>
    </source>
</reference>
<dbReference type="InterPro" id="IPR036388">
    <property type="entry name" value="WH-like_DNA-bd_sf"/>
</dbReference>
<dbReference type="EMBL" id="DSVI01000006">
    <property type="protein sequence ID" value="HGT47424.1"/>
    <property type="molecule type" value="Genomic_DNA"/>
</dbReference>
<keyword evidence="3" id="KW-0804">Transcription</keyword>
<dbReference type="SUPFAM" id="SSF46785">
    <property type="entry name" value="Winged helix' DNA-binding domain"/>
    <property type="match status" value="1"/>
</dbReference>
<keyword evidence="1" id="KW-0805">Transcription regulation</keyword>
<dbReference type="InterPro" id="IPR002577">
    <property type="entry name" value="HTH_HxlR"/>
</dbReference>
<dbReference type="GO" id="GO:0003677">
    <property type="term" value="F:DNA binding"/>
    <property type="evidence" value="ECO:0007669"/>
    <property type="project" value="UniProtKB-KW"/>
</dbReference>
<dbReference type="Pfam" id="PF01638">
    <property type="entry name" value="HxlR"/>
    <property type="match status" value="1"/>
</dbReference>
<evidence type="ECO:0000313" key="5">
    <source>
        <dbReference type="EMBL" id="HGT47424.1"/>
    </source>
</evidence>
<organism evidence="5">
    <name type="scientific">Ignavibacterium album</name>
    <dbReference type="NCBI Taxonomy" id="591197"/>
    <lineage>
        <taxon>Bacteria</taxon>
        <taxon>Pseudomonadati</taxon>
        <taxon>Ignavibacteriota</taxon>
        <taxon>Ignavibacteria</taxon>
        <taxon>Ignavibacteriales</taxon>
        <taxon>Ignavibacteriaceae</taxon>
        <taxon>Ignavibacterium</taxon>
    </lineage>
</organism>
<comment type="caution">
    <text evidence="5">The sequence shown here is derived from an EMBL/GenBank/DDBJ whole genome shotgun (WGS) entry which is preliminary data.</text>
</comment>
<dbReference type="AlphaFoldDB" id="A0A832G0V3"/>
<feature type="domain" description="HTH hxlR-type" evidence="4">
    <location>
        <begin position="13"/>
        <end position="111"/>
    </location>
</feature>
<dbReference type="PROSITE" id="PS51118">
    <property type="entry name" value="HTH_HXLR"/>
    <property type="match status" value="1"/>
</dbReference>